<keyword evidence="2" id="KW-1185">Reference proteome</keyword>
<evidence type="ECO:0000313" key="1">
    <source>
        <dbReference type="EMBL" id="NDV43058.1"/>
    </source>
</evidence>
<gene>
    <name evidence="1" type="ORF">GTK07_06925</name>
</gene>
<organism evidence="1 2">
    <name type="scientific">Flagellimonas sediminis</name>
    <dbReference type="NCBI Taxonomy" id="2696468"/>
    <lineage>
        <taxon>Bacteria</taxon>
        <taxon>Pseudomonadati</taxon>
        <taxon>Bacteroidota</taxon>
        <taxon>Flavobacteriia</taxon>
        <taxon>Flavobacteriales</taxon>
        <taxon>Flavobacteriaceae</taxon>
        <taxon>Flagellimonas</taxon>
    </lineage>
</organism>
<comment type="caution">
    <text evidence="1">The sequence shown here is derived from an EMBL/GenBank/DDBJ whole genome shotgun (WGS) entry which is preliminary data.</text>
</comment>
<sequence length="69" mass="7980">MGIFDFFKTKRNEKSNQNPIDETQLEFIEKSTNNAERLISSFNKRLDDGLDYSESSLTVLDEEILSLFG</sequence>
<name>A0A6I5KYP3_9FLAO</name>
<evidence type="ECO:0000313" key="2">
    <source>
        <dbReference type="Proteomes" id="UP000468707"/>
    </source>
</evidence>
<reference evidence="1 2" key="1">
    <citation type="submission" date="2020-01" db="EMBL/GenBank/DDBJ databases">
        <title>Muricauda sediminis sp.nov. 40Bstr401.</title>
        <authorList>
            <person name="Xue Z."/>
            <person name="Zhu S."/>
            <person name="Ren N."/>
            <person name="Chen T."/>
            <person name="Chen X."/>
            <person name="Chen J."/>
            <person name="Yang J."/>
        </authorList>
    </citation>
    <scope>NUCLEOTIDE SEQUENCE [LARGE SCALE GENOMIC DNA]</scope>
    <source>
        <strain evidence="1 2">40Bstr401</strain>
    </source>
</reference>
<dbReference type="RefSeq" id="WP_163634381.1">
    <property type="nucleotide sequence ID" value="NZ_JAAAMI010000002.1"/>
</dbReference>
<dbReference type="EMBL" id="JAAAMI010000002">
    <property type="protein sequence ID" value="NDV43058.1"/>
    <property type="molecule type" value="Genomic_DNA"/>
</dbReference>
<protein>
    <submittedName>
        <fullName evidence="1">Uncharacterized protein</fullName>
    </submittedName>
</protein>
<dbReference type="Proteomes" id="UP000468707">
    <property type="component" value="Unassembled WGS sequence"/>
</dbReference>
<proteinExistence type="predicted"/>
<dbReference type="AlphaFoldDB" id="A0A6I5KYP3"/>
<accession>A0A6I5KYP3</accession>